<accession>A0A0W0TWA8</accession>
<dbReference type="OrthoDB" id="21302at2"/>
<reference evidence="1 2" key="1">
    <citation type="submission" date="2015-11" db="EMBL/GenBank/DDBJ databases">
        <title>Genomic analysis of 38 Legionella species identifies large and diverse effector repertoires.</title>
        <authorList>
            <person name="Burstein D."/>
            <person name="Amaro F."/>
            <person name="Zusman T."/>
            <person name="Lifshitz Z."/>
            <person name="Cohen O."/>
            <person name="Gilbert J.A."/>
            <person name="Pupko T."/>
            <person name="Shuman H.A."/>
            <person name="Segal G."/>
        </authorList>
    </citation>
    <scope>NUCLEOTIDE SEQUENCE [LARGE SCALE GENOMIC DNA]</scope>
    <source>
        <strain evidence="1 2">SE-32A-C8</strain>
    </source>
</reference>
<dbReference type="PATRIC" id="fig|448.7.peg.116"/>
<keyword evidence="2" id="KW-1185">Reference proteome</keyword>
<dbReference type="RefSeq" id="WP_058525298.1">
    <property type="nucleotide sequence ID" value="NZ_CAAAHY010000004.1"/>
</dbReference>
<evidence type="ECO:0000313" key="2">
    <source>
        <dbReference type="Proteomes" id="UP000054773"/>
    </source>
</evidence>
<sequence>MVKQLFTVDTAALSHLDAPTRQATLSALESGQVVFLPGSFYSSKEGLERELLSDAILDSKHKNVSFNFKTQTLGVYNQQGINPDLSDRLTAFMRGYALYAKDLIDTLFPSYQPHLLWGRTSYRPAEIEGRVYSKRKDDTRLHVDSFSASPVYGQRILRVFCNINPSGLPRVWHLGEPFPDVMAHFSKRIPNYSYLKALILKWVKTTKTLRSAYDHYQLQLHDRMKRDDQYQERVEKIRFDFKALSTWVVFTDQVSHAALSGQYLLEQTFYLPVSAMAKPELSPLKQWEAEKKRQLV</sequence>
<comment type="caution">
    <text evidence="1">The sequence shown here is derived from an EMBL/GenBank/DDBJ whole genome shotgun (WGS) entry which is preliminary data.</text>
</comment>
<evidence type="ECO:0008006" key="3">
    <source>
        <dbReference type="Google" id="ProtNLM"/>
    </source>
</evidence>
<gene>
    <name evidence="1" type="ORF">Lery_0111</name>
</gene>
<dbReference type="EMBL" id="LNYA01000001">
    <property type="protein sequence ID" value="KTD00003.1"/>
    <property type="molecule type" value="Genomic_DNA"/>
</dbReference>
<dbReference type="Pfam" id="PF11004">
    <property type="entry name" value="Kdo_hydroxy"/>
    <property type="match status" value="1"/>
</dbReference>
<protein>
    <recommendedName>
        <fullName evidence="3">3-deoxy-D-manno-oct-2-ulosonic acid (Kdo) hydroxylase</fullName>
    </recommendedName>
</protein>
<organism evidence="1 2">
    <name type="scientific">Legionella erythra</name>
    <dbReference type="NCBI Taxonomy" id="448"/>
    <lineage>
        <taxon>Bacteria</taxon>
        <taxon>Pseudomonadati</taxon>
        <taxon>Pseudomonadota</taxon>
        <taxon>Gammaproteobacteria</taxon>
        <taxon>Legionellales</taxon>
        <taxon>Legionellaceae</taxon>
        <taxon>Legionella</taxon>
    </lineage>
</organism>
<dbReference type="InterPro" id="IPR021266">
    <property type="entry name" value="Kdo_hydroxlase"/>
</dbReference>
<dbReference type="Proteomes" id="UP000054773">
    <property type="component" value="Unassembled WGS sequence"/>
</dbReference>
<dbReference type="AlphaFoldDB" id="A0A0W0TWA8"/>
<proteinExistence type="predicted"/>
<evidence type="ECO:0000313" key="1">
    <source>
        <dbReference type="EMBL" id="KTD00003.1"/>
    </source>
</evidence>
<name>A0A0W0TWA8_LEGER</name>